<evidence type="ECO:0000313" key="3">
    <source>
        <dbReference type="Proteomes" id="UP000184267"/>
    </source>
</evidence>
<dbReference type="SUPFAM" id="SSF50960">
    <property type="entry name" value="TolB, C-terminal domain"/>
    <property type="match status" value="1"/>
</dbReference>
<reference evidence="2 3" key="1">
    <citation type="submission" date="2016-10" db="EMBL/GenBank/DDBJ databases">
        <title>Genome sequence of the basidiomycete white-rot fungus Trametes pubescens.</title>
        <authorList>
            <person name="Makela M.R."/>
            <person name="Granchi Z."/>
            <person name="Peng M."/>
            <person name="De Vries R.P."/>
            <person name="Grigoriev I."/>
            <person name="Riley R."/>
            <person name="Hilden K."/>
        </authorList>
    </citation>
    <scope>NUCLEOTIDE SEQUENCE [LARGE SCALE GENOMIC DNA]</scope>
    <source>
        <strain evidence="2 3">FBCC735</strain>
    </source>
</reference>
<dbReference type="InterPro" id="IPR015943">
    <property type="entry name" value="WD40/YVTN_repeat-like_dom_sf"/>
</dbReference>
<accession>A0A1M2VP37</accession>
<dbReference type="Proteomes" id="UP000184267">
    <property type="component" value="Unassembled WGS sequence"/>
</dbReference>
<dbReference type="EMBL" id="MNAD01000926">
    <property type="protein sequence ID" value="OJT09357.1"/>
    <property type="molecule type" value="Genomic_DNA"/>
</dbReference>
<feature type="compositionally biased region" description="Polar residues" evidence="1">
    <location>
        <begin position="123"/>
        <end position="137"/>
    </location>
</feature>
<keyword evidence="3" id="KW-1185">Reference proteome</keyword>
<proteinExistence type="predicted"/>
<feature type="region of interest" description="Disordered" evidence="1">
    <location>
        <begin position="194"/>
        <end position="216"/>
    </location>
</feature>
<name>A0A1M2VP37_TRAPU</name>
<organism evidence="2 3">
    <name type="scientific">Trametes pubescens</name>
    <name type="common">White-rot fungus</name>
    <dbReference type="NCBI Taxonomy" id="154538"/>
    <lineage>
        <taxon>Eukaryota</taxon>
        <taxon>Fungi</taxon>
        <taxon>Dikarya</taxon>
        <taxon>Basidiomycota</taxon>
        <taxon>Agaricomycotina</taxon>
        <taxon>Agaricomycetes</taxon>
        <taxon>Polyporales</taxon>
        <taxon>Polyporaceae</taxon>
        <taxon>Trametes</taxon>
    </lineage>
</organism>
<dbReference type="InterPro" id="IPR001680">
    <property type="entry name" value="WD40_rpt"/>
</dbReference>
<evidence type="ECO:0000313" key="2">
    <source>
        <dbReference type="EMBL" id="OJT09357.1"/>
    </source>
</evidence>
<sequence>MRADARRTRAQGILQQIAPFSAVQYHPTMSQLFATSDTQGIVCLRDVRMAFGPASQRQRKGVVHKYVTTIAKQGQACMAKPETSSLAFDREGHDSIVNTALIHPDRPYLLTAGIERYIRLHSPTSASPSTEPLTPTPQEVRVVPASDPNSRTLLLRAMGIIDDPVDEGDGDEQAIALFDQILRTEGNGDVFEIRAFGPGHEDSSDEDSDEDMEDSD</sequence>
<dbReference type="SMART" id="SM00320">
    <property type="entry name" value="WD40"/>
    <property type="match status" value="2"/>
</dbReference>
<feature type="compositionally biased region" description="Acidic residues" evidence="1">
    <location>
        <begin position="203"/>
        <end position="216"/>
    </location>
</feature>
<dbReference type="OrthoDB" id="4869960at2759"/>
<dbReference type="STRING" id="154538.A0A1M2VP37"/>
<evidence type="ECO:0000256" key="1">
    <source>
        <dbReference type="SAM" id="MobiDB-lite"/>
    </source>
</evidence>
<dbReference type="AlphaFoldDB" id="A0A1M2VP37"/>
<protein>
    <submittedName>
        <fullName evidence="2">Uncharacterized protein</fullName>
    </submittedName>
</protein>
<comment type="caution">
    <text evidence="2">The sequence shown here is derived from an EMBL/GenBank/DDBJ whole genome shotgun (WGS) entry which is preliminary data.</text>
</comment>
<dbReference type="OMA" id="YMARPET"/>
<feature type="region of interest" description="Disordered" evidence="1">
    <location>
        <begin position="123"/>
        <end position="144"/>
    </location>
</feature>
<gene>
    <name evidence="2" type="ORF">TRAPUB_14171</name>
</gene>
<dbReference type="Gene3D" id="2.130.10.10">
    <property type="entry name" value="YVTN repeat-like/Quinoprotein amine dehydrogenase"/>
    <property type="match status" value="1"/>
</dbReference>